<sequence>MMYLDALTELVPWFHALDHTHYARWIPVHLKDMAELTTKHPDVARKFREGHFTVQKTQRVFSSIPIDQAHEQNNACIKGDGGAVGLTDNPSALRRWMVAGPEVARVIEEFQDGNQHWRRQTADTQEMGNPFEEESQDVVKLDTKEIAGPAAVETVMNAKRIGQEQFEAFTRECLLDRTKAVDDPIPRNKLKVFSTSTPRSQSKGQQQLASVKNDRELFARLYIGCQTRDGNLEELFRHENQACPPALSDGGSLCTGTKNDLLTCLEEVSGPLKTETPVTTCIVLDGAAIVQMLKPAASKTFEEYAQQIFIPYMSTKLQTVSRLDLVWDTYLADSLKGSTRAKRGQGVRRRVVAAAAIPGNWQNFL</sequence>
<evidence type="ECO:0000313" key="1">
    <source>
        <dbReference type="EMBL" id="KAJ8392755.1"/>
    </source>
</evidence>
<dbReference type="AlphaFoldDB" id="A0AAD7RYP4"/>
<dbReference type="PANTHER" id="PTHR47018">
    <property type="entry name" value="CXC DOMAIN-CONTAINING PROTEIN-RELATED"/>
    <property type="match status" value="1"/>
</dbReference>
<dbReference type="EMBL" id="JAINUG010000143">
    <property type="protein sequence ID" value="KAJ8392755.1"/>
    <property type="molecule type" value="Genomic_DNA"/>
</dbReference>
<keyword evidence="2" id="KW-1185">Reference proteome</keyword>
<name>A0AAD7RYP4_9TELE</name>
<gene>
    <name evidence="1" type="ORF">AAFF_G00072390</name>
</gene>
<accession>A0AAD7RYP4</accession>
<protein>
    <submittedName>
        <fullName evidence="1">Uncharacterized protein</fullName>
    </submittedName>
</protein>
<evidence type="ECO:0000313" key="2">
    <source>
        <dbReference type="Proteomes" id="UP001221898"/>
    </source>
</evidence>
<proteinExistence type="predicted"/>
<organism evidence="1 2">
    <name type="scientific">Aldrovandia affinis</name>
    <dbReference type="NCBI Taxonomy" id="143900"/>
    <lineage>
        <taxon>Eukaryota</taxon>
        <taxon>Metazoa</taxon>
        <taxon>Chordata</taxon>
        <taxon>Craniata</taxon>
        <taxon>Vertebrata</taxon>
        <taxon>Euteleostomi</taxon>
        <taxon>Actinopterygii</taxon>
        <taxon>Neopterygii</taxon>
        <taxon>Teleostei</taxon>
        <taxon>Notacanthiformes</taxon>
        <taxon>Halosauridae</taxon>
        <taxon>Aldrovandia</taxon>
    </lineage>
</organism>
<dbReference type="Proteomes" id="UP001221898">
    <property type="component" value="Unassembled WGS sequence"/>
</dbReference>
<reference evidence="1" key="1">
    <citation type="journal article" date="2023" name="Science">
        <title>Genome structures resolve the early diversification of teleost fishes.</title>
        <authorList>
            <person name="Parey E."/>
            <person name="Louis A."/>
            <person name="Montfort J."/>
            <person name="Bouchez O."/>
            <person name="Roques C."/>
            <person name="Iampietro C."/>
            <person name="Lluch J."/>
            <person name="Castinel A."/>
            <person name="Donnadieu C."/>
            <person name="Desvignes T."/>
            <person name="Floi Bucao C."/>
            <person name="Jouanno E."/>
            <person name="Wen M."/>
            <person name="Mejri S."/>
            <person name="Dirks R."/>
            <person name="Jansen H."/>
            <person name="Henkel C."/>
            <person name="Chen W.J."/>
            <person name="Zahm M."/>
            <person name="Cabau C."/>
            <person name="Klopp C."/>
            <person name="Thompson A.W."/>
            <person name="Robinson-Rechavi M."/>
            <person name="Braasch I."/>
            <person name="Lecointre G."/>
            <person name="Bobe J."/>
            <person name="Postlethwait J.H."/>
            <person name="Berthelot C."/>
            <person name="Roest Crollius H."/>
            <person name="Guiguen Y."/>
        </authorList>
    </citation>
    <scope>NUCLEOTIDE SEQUENCE</scope>
    <source>
        <strain evidence="1">NC1722</strain>
    </source>
</reference>
<comment type="caution">
    <text evidence="1">The sequence shown here is derived from an EMBL/GenBank/DDBJ whole genome shotgun (WGS) entry which is preliminary data.</text>
</comment>